<dbReference type="EMBL" id="CAJEWN010000065">
    <property type="protein sequence ID" value="CAD2157239.1"/>
    <property type="molecule type" value="Genomic_DNA"/>
</dbReference>
<name>A0A6V7UFY8_MELEN</name>
<evidence type="ECO:0000256" key="1">
    <source>
        <dbReference type="SAM" id="SignalP"/>
    </source>
</evidence>
<gene>
    <name evidence="2" type="ORF">MENT_LOCUS12538</name>
</gene>
<feature type="signal peptide" evidence="1">
    <location>
        <begin position="1"/>
        <end position="23"/>
    </location>
</feature>
<proteinExistence type="predicted"/>
<protein>
    <submittedName>
        <fullName evidence="2">Uncharacterized protein</fullName>
    </submittedName>
</protein>
<accession>A0A6V7UFY8</accession>
<organism evidence="2 3">
    <name type="scientific">Meloidogyne enterolobii</name>
    <name type="common">Root-knot nematode worm</name>
    <name type="synonym">Meloidogyne mayaguensis</name>
    <dbReference type="NCBI Taxonomy" id="390850"/>
    <lineage>
        <taxon>Eukaryota</taxon>
        <taxon>Metazoa</taxon>
        <taxon>Ecdysozoa</taxon>
        <taxon>Nematoda</taxon>
        <taxon>Chromadorea</taxon>
        <taxon>Rhabditida</taxon>
        <taxon>Tylenchina</taxon>
        <taxon>Tylenchomorpha</taxon>
        <taxon>Tylenchoidea</taxon>
        <taxon>Meloidogynidae</taxon>
        <taxon>Meloidogyninae</taxon>
        <taxon>Meloidogyne</taxon>
    </lineage>
</organism>
<reference evidence="2 3" key="1">
    <citation type="submission" date="2020-08" db="EMBL/GenBank/DDBJ databases">
        <authorList>
            <person name="Koutsovoulos G."/>
            <person name="Danchin GJ E."/>
        </authorList>
    </citation>
    <scope>NUCLEOTIDE SEQUENCE [LARGE SCALE GENOMIC DNA]</scope>
</reference>
<evidence type="ECO:0000313" key="2">
    <source>
        <dbReference type="EMBL" id="CAD2157239.1"/>
    </source>
</evidence>
<feature type="chain" id="PRO_5028124539" evidence="1">
    <location>
        <begin position="24"/>
        <end position="295"/>
    </location>
</feature>
<dbReference type="Proteomes" id="UP000580250">
    <property type="component" value="Unassembled WGS sequence"/>
</dbReference>
<comment type="caution">
    <text evidence="2">The sequence shown here is derived from an EMBL/GenBank/DDBJ whole genome shotgun (WGS) entry which is preliminary data.</text>
</comment>
<sequence length="295" mass="35434">MYYFNIKLFLIFLLSILFFCVEAKKLSSEQITCVNDYLLFSKNLKTEIYARKIKKEWKVGRRICKEDIEKIEKDTEIIEKEKMSKLMGEEYATKCFELNKELVEQYNEKLFNKLKNVILMRRNGVFSYKDYLDKINKKEILLLSKNVQMELDQLSFCMADKIYKIHKRAKEYDLFTIQPEPENMNNDKNAILDKYKIRFENKFYVLKLKSESLDDDLLKQNYEELSECVLFITNGGHKKIYLLLIEENQIYFDKFPDKVSTVTDIKINKEFKESNKDRECICLDNLIDPENEENQ</sequence>
<dbReference type="AlphaFoldDB" id="A0A6V7UFY8"/>
<keyword evidence="1" id="KW-0732">Signal</keyword>
<evidence type="ECO:0000313" key="3">
    <source>
        <dbReference type="Proteomes" id="UP000580250"/>
    </source>
</evidence>